<name>X0YR54_9ZZZZ</name>
<reference evidence="1" key="1">
    <citation type="journal article" date="2014" name="Front. Microbiol.">
        <title>High frequency of phylogenetically diverse reductive dehalogenase-homologous genes in deep subseafloor sedimentary metagenomes.</title>
        <authorList>
            <person name="Kawai M."/>
            <person name="Futagami T."/>
            <person name="Toyoda A."/>
            <person name="Takaki Y."/>
            <person name="Nishi S."/>
            <person name="Hori S."/>
            <person name="Arai W."/>
            <person name="Tsubouchi T."/>
            <person name="Morono Y."/>
            <person name="Uchiyama I."/>
            <person name="Ito T."/>
            <person name="Fujiyama A."/>
            <person name="Inagaki F."/>
            <person name="Takami H."/>
        </authorList>
    </citation>
    <scope>NUCLEOTIDE SEQUENCE</scope>
    <source>
        <strain evidence="1">Expedition CK06-06</strain>
    </source>
</reference>
<evidence type="ECO:0000313" key="1">
    <source>
        <dbReference type="EMBL" id="GAG49342.1"/>
    </source>
</evidence>
<proteinExistence type="predicted"/>
<feature type="non-terminal residue" evidence="1">
    <location>
        <position position="1"/>
    </location>
</feature>
<dbReference type="EMBL" id="BARS01051856">
    <property type="protein sequence ID" value="GAG49342.1"/>
    <property type="molecule type" value="Genomic_DNA"/>
</dbReference>
<accession>X0YR54</accession>
<sequence>VGFARPQSPGYLCFVLVTHERATTVILRLPA</sequence>
<protein>
    <submittedName>
        <fullName evidence="1">Uncharacterized protein</fullName>
    </submittedName>
</protein>
<dbReference type="AlphaFoldDB" id="X0YR54"/>
<gene>
    <name evidence="1" type="ORF">S01H1_77178</name>
</gene>
<comment type="caution">
    <text evidence="1">The sequence shown here is derived from an EMBL/GenBank/DDBJ whole genome shotgun (WGS) entry which is preliminary data.</text>
</comment>
<organism evidence="1">
    <name type="scientific">marine sediment metagenome</name>
    <dbReference type="NCBI Taxonomy" id="412755"/>
    <lineage>
        <taxon>unclassified sequences</taxon>
        <taxon>metagenomes</taxon>
        <taxon>ecological metagenomes</taxon>
    </lineage>
</organism>